<feature type="transmembrane region" description="Helical" evidence="5">
    <location>
        <begin position="344"/>
        <end position="363"/>
    </location>
</feature>
<keyword evidence="2 5" id="KW-0812">Transmembrane</keyword>
<comment type="caution">
    <text evidence="7">The sequence shown here is derived from an EMBL/GenBank/DDBJ whole genome shotgun (WGS) entry which is preliminary data.</text>
</comment>
<keyword evidence="3 5" id="KW-1133">Transmembrane helix</keyword>
<dbReference type="InterPro" id="IPR007016">
    <property type="entry name" value="O-antigen_ligase-rel_domated"/>
</dbReference>
<evidence type="ECO:0000256" key="2">
    <source>
        <dbReference type="ARBA" id="ARBA00022692"/>
    </source>
</evidence>
<sequence>MQAPWFTAATWFFALFLLTLPLKFGTALNNIGLYTSLLLWLISLWRGELQHPRMTPALWALFAYLLTVSGAIAINQIDTERSFNSLKGNLLEQVYCLIFFLYHLRNRHQPWSLLTWLLAGFVLLNLCTLPPALQLWINGSHNLTVDMKAADINPGYGINAQFYLPLLLGYSLFAPLIRWQRILLWLLCLLSLILTALYDMSTALFAVMAYALCLAVGALVQRLRLSARQVTLAAAMSLAAGVGLFMAVAKDSTLEKIAGQYQLISSGQYYELLSARGGLWALAWDCARDAPLYGYGYGEKKVQLICSQDRYVHHAEQRGNQQGLRFVVLKYGQFNFHNQYLENIFVAGWLGSLCWMALFALSLRRAWSQRHQPLIAWLVVPGLIIYLFGCLFNGLWEGPPVSKALMLLLALANATPVERVSKEHL</sequence>
<feature type="transmembrane region" description="Helical" evidence="5">
    <location>
        <begin position="182"/>
        <end position="198"/>
    </location>
</feature>
<reference evidence="7 8" key="1">
    <citation type="submission" date="2018-02" db="EMBL/GenBank/DDBJ databases">
        <title>novel marine gammaproteobacteria from coastal saline agro ecosystem.</title>
        <authorList>
            <person name="Krishnan R."/>
            <person name="Ramesh Kumar N."/>
        </authorList>
    </citation>
    <scope>NUCLEOTIDE SEQUENCE [LARGE SCALE GENOMIC DNA]</scope>
    <source>
        <strain evidence="7 8">228</strain>
    </source>
</reference>
<evidence type="ECO:0000256" key="3">
    <source>
        <dbReference type="ARBA" id="ARBA00022989"/>
    </source>
</evidence>
<organism evidence="7 8">
    <name type="scientific">Proteobacteria bacterium 228</name>
    <dbReference type="NCBI Taxonomy" id="2083153"/>
    <lineage>
        <taxon>Bacteria</taxon>
        <taxon>Pseudomonadati</taxon>
        <taxon>Pseudomonadota</taxon>
    </lineage>
</organism>
<keyword evidence="4 5" id="KW-0472">Membrane</keyword>
<dbReference type="Pfam" id="PF04932">
    <property type="entry name" value="Wzy_C"/>
    <property type="match status" value="1"/>
</dbReference>
<evidence type="ECO:0000256" key="4">
    <source>
        <dbReference type="ARBA" id="ARBA00023136"/>
    </source>
</evidence>
<protein>
    <recommendedName>
        <fullName evidence="6">O-antigen ligase-related domain-containing protein</fullName>
    </recommendedName>
</protein>
<feature type="transmembrane region" description="Helical" evidence="5">
    <location>
        <begin position="230"/>
        <end position="249"/>
    </location>
</feature>
<dbReference type="Proteomes" id="UP000238196">
    <property type="component" value="Unassembled WGS sequence"/>
</dbReference>
<dbReference type="EMBL" id="PRLP01000148">
    <property type="protein sequence ID" value="PPC74438.1"/>
    <property type="molecule type" value="Genomic_DNA"/>
</dbReference>
<evidence type="ECO:0000256" key="1">
    <source>
        <dbReference type="ARBA" id="ARBA00004141"/>
    </source>
</evidence>
<accession>A0A2S5KI25</accession>
<comment type="subcellular location">
    <subcellularLocation>
        <location evidence="1">Membrane</location>
        <topology evidence="1">Multi-pass membrane protein</topology>
    </subcellularLocation>
</comment>
<evidence type="ECO:0000313" key="8">
    <source>
        <dbReference type="Proteomes" id="UP000238196"/>
    </source>
</evidence>
<dbReference type="AlphaFoldDB" id="A0A2S5KI25"/>
<dbReference type="InterPro" id="IPR051533">
    <property type="entry name" value="WaaL-like"/>
</dbReference>
<dbReference type="PANTHER" id="PTHR37422:SF13">
    <property type="entry name" value="LIPOPOLYSACCHARIDE BIOSYNTHESIS PROTEIN PA4999-RELATED"/>
    <property type="match status" value="1"/>
</dbReference>
<name>A0A2S5KI25_9PROT</name>
<proteinExistence type="predicted"/>
<dbReference type="GO" id="GO:0016020">
    <property type="term" value="C:membrane"/>
    <property type="evidence" value="ECO:0007669"/>
    <property type="project" value="UniProtKB-SubCell"/>
</dbReference>
<feature type="transmembrane region" description="Helical" evidence="5">
    <location>
        <begin position="116"/>
        <end position="137"/>
    </location>
</feature>
<evidence type="ECO:0000313" key="7">
    <source>
        <dbReference type="EMBL" id="PPC74438.1"/>
    </source>
</evidence>
<feature type="transmembrane region" description="Helical" evidence="5">
    <location>
        <begin position="375"/>
        <end position="396"/>
    </location>
</feature>
<feature type="transmembrane region" description="Helical" evidence="5">
    <location>
        <begin position="56"/>
        <end position="74"/>
    </location>
</feature>
<evidence type="ECO:0000259" key="6">
    <source>
        <dbReference type="Pfam" id="PF04932"/>
    </source>
</evidence>
<feature type="transmembrane region" description="Helical" evidence="5">
    <location>
        <begin position="157"/>
        <end position="177"/>
    </location>
</feature>
<feature type="transmembrane region" description="Helical" evidence="5">
    <location>
        <begin position="204"/>
        <end position="223"/>
    </location>
</feature>
<gene>
    <name evidence="7" type="ORF">C4K68_26245</name>
</gene>
<dbReference type="PANTHER" id="PTHR37422">
    <property type="entry name" value="TEICHURONIC ACID BIOSYNTHESIS PROTEIN TUAE"/>
    <property type="match status" value="1"/>
</dbReference>
<feature type="domain" description="O-antigen ligase-related" evidence="6">
    <location>
        <begin position="188"/>
        <end position="356"/>
    </location>
</feature>
<evidence type="ECO:0000256" key="5">
    <source>
        <dbReference type="SAM" id="Phobius"/>
    </source>
</evidence>